<organism evidence="1 2">
    <name type="scientific">Mya arenaria</name>
    <name type="common">Soft-shell clam</name>
    <dbReference type="NCBI Taxonomy" id="6604"/>
    <lineage>
        <taxon>Eukaryota</taxon>
        <taxon>Metazoa</taxon>
        <taxon>Spiralia</taxon>
        <taxon>Lophotrochozoa</taxon>
        <taxon>Mollusca</taxon>
        <taxon>Bivalvia</taxon>
        <taxon>Autobranchia</taxon>
        <taxon>Heteroconchia</taxon>
        <taxon>Euheterodonta</taxon>
        <taxon>Imparidentia</taxon>
        <taxon>Neoheterodontei</taxon>
        <taxon>Myida</taxon>
        <taxon>Myoidea</taxon>
        <taxon>Myidae</taxon>
        <taxon>Mya</taxon>
    </lineage>
</organism>
<protein>
    <submittedName>
        <fullName evidence="1">YTX2-like protein</fullName>
    </submittedName>
</protein>
<proteinExistence type="predicted"/>
<dbReference type="EMBL" id="CP111020">
    <property type="protein sequence ID" value="WAR15624.1"/>
    <property type="molecule type" value="Genomic_DNA"/>
</dbReference>
<dbReference type="Proteomes" id="UP001164746">
    <property type="component" value="Chromosome 9"/>
</dbReference>
<feature type="non-terminal residue" evidence="1">
    <location>
        <position position="1"/>
    </location>
</feature>
<name>A0ABY7F347_MYAAR</name>
<evidence type="ECO:0000313" key="1">
    <source>
        <dbReference type="EMBL" id="WAR15624.1"/>
    </source>
</evidence>
<keyword evidence="2" id="KW-1185">Reference proteome</keyword>
<reference evidence="1" key="1">
    <citation type="submission" date="2022-11" db="EMBL/GenBank/DDBJ databases">
        <title>Centuries of genome instability and evolution in soft-shell clam transmissible cancer (bioRxiv).</title>
        <authorList>
            <person name="Hart S.F.M."/>
            <person name="Yonemitsu M.A."/>
            <person name="Giersch R.M."/>
            <person name="Beal B.F."/>
            <person name="Arriagada G."/>
            <person name="Davis B.W."/>
            <person name="Ostrander E.A."/>
            <person name="Goff S.P."/>
            <person name="Metzger M.J."/>
        </authorList>
    </citation>
    <scope>NUCLEOTIDE SEQUENCE</scope>
    <source>
        <strain evidence="1">MELC-2E11</strain>
        <tissue evidence="1">Siphon/mantle</tissue>
    </source>
</reference>
<gene>
    <name evidence="1" type="ORF">MAR_005729</name>
</gene>
<evidence type="ECO:0000313" key="2">
    <source>
        <dbReference type="Proteomes" id="UP001164746"/>
    </source>
</evidence>
<accession>A0ABY7F347</accession>
<feature type="non-terminal residue" evidence="1">
    <location>
        <position position="118"/>
    </location>
</feature>
<sequence length="118" mass="14142">HRCKTLNRLEAFQFDLKYTKLEAHKLRSKANLIQHNEKSLDFFFSSEKQRGKNKLWHHIKTDSGTIKYDKDKLESNLNITELDNVIKTFKRGKSPGEDGITAEWYQFFWDIIREEIHD</sequence>